<evidence type="ECO:0000256" key="3">
    <source>
        <dbReference type="ARBA" id="ARBA00004123"/>
    </source>
</evidence>
<evidence type="ECO:0000256" key="8">
    <source>
        <dbReference type="ARBA" id="ARBA00022759"/>
    </source>
</evidence>
<dbReference type="PROSITE" id="PS51194">
    <property type="entry name" value="HELICASE_CTER"/>
    <property type="match status" value="1"/>
</dbReference>
<accession>A0AAV5KTD6</accession>
<feature type="domain" description="Helicase C-terminal" evidence="23">
    <location>
        <begin position="382"/>
        <end position="543"/>
    </location>
</feature>
<keyword evidence="15" id="KW-0464">Manganese</keyword>
<dbReference type="Pfam" id="PF02170">
    <property type="entry name" value="PAZ"/>
    <property type="match status" value="1"/>
</dbReference>
<dbReference type="SUPFAM" id="SSF101690">
    <property type="entry name" value="PAZ domain"/>
    <property type="match status" value="1"/>
</dbReference>
<evidence type="ECO:0000313" key="26">
    <source>
        <dbReference type="Proteomes" id="UP001054252"/>
    </source>
</evidence>
<gene>
    <name evidence="25" type="ORF">SLEP1_g37027</name>
</gene>
<dbReference type="InterPro" id="IPR011545">
    <property type="entry name" value="DEAD/DEAH_box_helicase_dom"/>
</dbReference>
<evidence type="ECO:0000256" key="2">
    <source>
        <dbReference type="ARBA" id="ARBA00001946"/>
    </source>
</evidence>
<dbReference type="InterPro" id="IPR027417">
    <property type="entry name" value="P-loop_NTPase"/>
</dbReference>
<dbReference type="InterPro" id="IPR001650">
    <property type="entry name" value="Helicase_C-like"/>
</dbReference>
<dbReference type="Gene3D" id="3.40.50.300">
    <property type="entry name" value="P-loop containing nucleotide triphosphate hydrolases"/>
    <property type="match status" value="2"/>
</dbReference>
<dbReference type="PANTHER" id="PTHR14950:SF70">
    <property type="entry name" value="ENDORIBONUCLEASE DICER HOMOLOG 2"/>
    <property type="match status" value="1"/>
</dbReference>
<dbReference type="InterPro" id="IPR000999">
    <property type="entry name" value="RNase_III_dom"/>
</dbReference>
<keyword evidence="9" id="KW-0378">Hydrolase</keyword>
<dbReference type="Proteomes" id="UP001054252">
    <property type="component" value="Unassembled WGS sequence"/>
</dbReference>
<dbReference type="SMART" id="SM00487">
    <property type="entry name" value="DEXDc"/>
    <property type="match status" value="1"/>
</dbReference>
<feature type="domain" description="PAZ" evidence="21">
    <location>
        <begin position="752"/>
        <end position="887"/>
    </location>
</feature>
<dbReference type="InterPro" id="IPR036085">
    <property type="entry name" value="PAZ_dom_sf"/>
</dbReference>
<dbReference type="FunFam" id="1.10.1520.10:FF:000004">
    <property type="entry name" value="Endoribonuclease dicer-like 1"/>
    <property type="match status" value="1"/>
</dbReference>
<dbReference type="Gene3D" id="1.10.1520.10">
    <property type="entry name" value="Ribonuclease III domain"/>
    <property type="match status" value="2"/>
</dbReference>
<evidence type="ECO:0000256" key="7">
    <source>
        <dbReference type="ARBA" id="ARBA00022741"/>
    </source>
</evidence>
<keyword evidence="11" id="KW-0067">ATP-binding</keyword>
<evidence type="ECO:0000256" key="16">
    <source>
        <dbReference type="ARBA" id="ARBA00023242"/>
    </source>
</evidence>
<evidence type="ECO:0000313" key="25">
    <source>
        <dbReference type="EMBL" id="GKV27909.1"/>
    </source>
</evidence>
<feature type="domain" description="Dicer dsRNA-binding fold" evidence="24">
    <location>
        <begin position="561"/>
        <end position="647"/>
    </location>
</feature>
<dbReference type="FunFam" id="1.10.1520.10:FF:000013">
    <property type="entry name" value="Endoribonuclease Dicer homolog 2"/>
    <property type="match status" value="1"/>
</dbReference>
<dbReference type="Gene3D" id="2.170.260.10">
    <property type="entry name" value="paz domain"/>
    <property type="match status" value="1"/>
</dbReference>
<sequence>MEQVAMEIDPTQEPSTDSLPFARSYQLEALEKAIKQNTVVFLETGSGKTLIAIMLLRSYAYLLRKPSPFFAVFLVPQVVLVKQQAQAVRMHTDLSVGEYWGEMGVDYWDAATWKREINTHEVLVMTPAILLLGLRHSFFEINMIKVLIFDECHHARGKHPYASIMTDFYDCKIKSGVHESNLPRIFGMTASPIKSKGAKSADSYWKQICELETIMNSKVYTCVSQSVLAEYIPFSTPKFKFYRHKEIPANLHAQIVEKLELLKEKHLNSMRDLNLNTSALESTTKKIEKIHLALIYCLAELGVWLALKAAENLSAWESDFLVWGKLDVFGEKIVKSFSLDASQAFAAYIPSSSEWTISDNIEGNVAAGLLTTKIVCLVESLLEYKLFKEIRCIIFVERVITAIVLQSLLSELLPKYINWKTKYIAGNNSGLQSQTRKTQHEIVQEFRKGLVNIIVATSILEEGLDVQSCNLVIRFDPSATVCSFIQSRGRARTQNSDYLLMVKSGDHSTHSRLESYLVSGDIMRRESLCHASDPCSPLENGLYEESYCVPSTGAVVTLSSSVSLLYYYCSRLPSDGYFRPAPRFEIDKIMGICTLHLPNSCPVQTVCMEGNIKTLKQKACLEACKKLYEVGALTDHLVPDIVVEEADAQELEKEPYDDDQPIYFPLELVNHCSNSSKTKYYCYLVELKQNFDYEIPVENIVLAMRGHLETDIRNLGFELEVNRGTMTVNFKEIGAIYLSPEQILLCRRFQITLFRVLLDHKVDKLKGGHMNCNAGIIRTKSGSTCTCMLQNSLVYTPHTGHVYCISDILRGLNANSKLRLRNGNLLTYKEFYKLKHGIELCGSQVSFLKGKHVFKVQNYLQRCRKQKEKEPSNTFVELPPELCHIIMSPISTSTVYSFTFIPSIMHRLESLLLAINLKKMHLDCCMQNVIIPTFKILEAITTKKCQEKFHLESLETLGDSFLKYAVSQQLFKTYQNHHEGLLSVKKEKIISNVALCKLGLNQKLQGFIRSEAFDPKNWMIPGDNSGSYILNEESLSDGRRIYITGKRKLKSKRIADVVEALIGAYLSTGGESAGLLFLNWIGIDVNFINTPYERHFLVQAERLVNVRYFETLLNYSFQDPSLLLEALTHGSHMLPETPRCYQRLEFLGDSVLDYLITLHLYGEYPGMSPGLLTDMRSASVNNDCYAHAAIKVGLHKHILHASHDLHKHIVETVVKFTESSQECTFGWESETSFPKVLGDVIESLAGAILVDSGFNKEIVFQSIRPLLEPLITPETVRIQPVRELTELCQREHFDVRKPFISQQNGIASITVEVEANGNTYCCTQSAANRKMAKKLAYKGVLQALKESLSRT</sequence>
<evidence type="ECO:0000256" key="14">
    <source>
        <dbReference type="ARBA" id="ARBA00023158"/>
    </source>
</evidence>
<comment type="cofactor">
    <cofactor evidence="1">
        <name>Mn(2+)</name>
        <dbReference type="ChEBI" id="CHEBI:29035"/>
    </cofactor>
</comment>
<dbReference type="GO" id="GO:0003723">
    <property type="term" value="F:RNA binding"/>
    <property type="evidence" value="ECO:0007669"/>
    <property type="project" value="UniProtKB-UniRule"/>
</dbReference>
<evidence type="ECO:0000259" key="20">
    <source>
        <dbReference type="PROSITE" id="PS50142"/>
    </source>
</evidence>
<dbReference type="Gene3D" id="3.30.160.380">
    <property type="entry name" value="Dicer dimerisation domain"/>
    <property type="match status" value="1"/>
</dbReference>
<dbReference type="FunFam" id="3.40.50.300:FF:000705">
    <property type="entry name" value="Endoribonuclease dicer-like protein"/>
    <property type="match status" value="1"/>
</dbReference>
<keyword evidence="14" id="KW-0943">RNA-mediated gene silencing</keyword>
<dbReference type="Pfam" id="PF03368">
    <property type="entry name" value="Dicer_dimer"/>
    <property type="match status" value="1"/>
</dbReference>
<dbReference type="GO" id="GO:0005737">
    <property type="term" value="C:cytoplasm"/>
    <property type="evidence" value="ECO:0007669"/>
    <property type="project" value="TreeGrafter"/>
</dbReference>
<keyword evidence="12" id="KW-0460">Magnesium</keyword>
<dbReference type="FunFam" id="3.30.160.380:FF:000001">
    <property type="entry name" value="Endoribonuclease dicer-like 1"/>
    <property type="match status" value="1"/>
</dbReference>
<evidence type="ECO:0000259" key="19">
    <source>
        <dbReference type="PROSITE" id="PS50137"/>
    </source>
</evidence>
<feature type="domain" description="DRBM" evidence="19">
    <location>
        <begin position="1279"/>
        <end position="1346"/>
    </location>
</feature>
<feature type="domain" description="Helicase ATP-binding" evidence="22">
    <location>
        <begin position="29"/>
        <end position="196"/>
    </location>
</feature>
<dbReference type="GO" id="GO:0046872">
    <property type="term" value="F:metal ion binding"/>
    <property type="evidence" value="ECO:0007669"/>
    <property type="project" value="UniProtKB-KW"/>
</dbReference>
<dbReference type="InterPro" id="IPR005034">
    <property type="entry name" value="Dicer_dimerisation"/>
</dbReference>
<dbReference type="PROSITE" id="PS50821">
    <property type="entry name" value="PAZ"/>
    <property type="match status" value="1"/>
</dbReference>
<dbReference type="GO" id="GO:0005634">
    <property type="term" value="C:nucleus"/>
    <property type="evidence" value="ECO:0007669"/>
    <property type="project" value="UniProtKB-SubCell"/>
</dbReference>
<comment type="cofactor">
    <cofactor evidence="2">
        <name>Mg(2+)</name>
        <dbReference type="ChEBI" id="CHEBI:18420"/>
    </cofactor>
</comment>
<dbReference type="SUPFAM" id="SSF54768">
    <property type="entry name" value="dsRNA-binding domain-like"/>
    <property type="match status" value="1"/>
</dbReference>
<dbReference type="GO" id="GO:0004386">
    <property type="term" value="F:helicase activity"/>
    <property type="evidence" value="ECO:0007669"/>
    <property type="project" value="UniProtKB-KW"/>
</dbReference>
<dbReference type="GO" id="GO:0010267">
    <property type="term" value="P:ta-siRNA processing"/>
    <property type="evidence" value="ECO:0007669"/>
    <property type="project" value="UniProtKB-ARBA"/>
</dbReference>
<keyword evidence="13 18" id="KW-0694">RNA-binding</keyword>
<evidence type="ECO:0000259" key="21">
    <source>
        <dbReference type="PROSITE" id="PS50821"/>
    </source>
</evidence>
<evidence type="ECO:0000256" key="6">
    <source>
        <dbReference type="ARBA" id="ARBA00022737"/>
    </source>
</evidence>
<keyword evidence="7" id="KW-0547">Nucleotide-binding</keyword>
<dbReference type="PROSITE" id="PS00517">
    <property type="entry name" value="RNASE_3_1"/>
    <property type="match status" value="1"/>
</dbReference>
<comment type="similarity">
    <text evidence="17 18">Belongs to the helicase family. Dicer subfamily.</text>
</comment>
<dbReference type="SUPFAM" id="SSF69065">
    <property type="entry name" value="RNase III domain-like"/>
    <property type="match status" value="2"/>
</dbReference>
<evidence type="ECO:0000256" key="15">
    <source>
        <dbReference type="ARBA" id="ARBA00023211"/>
    </source>
</evidence>
<dbReference type="InterPro" id="IPR036389">
    <property type="entry name" value="RNase_III_sf"/>
</dbReference>
<dbReference type="PANTHER" id="PTHR14950">
    <property type="entry name" value="DICER-RELATED"/>
    <property type="match status" value="1"/>
</dbReference>
<dbReference type="Pfam" id="PF00035">
    <property type="entry name" value="dsrm"/>
    <property type="match status" value="1"/>
</dbReference>
<evidence type="ECO:0000256" key="13">
    <source>
        <dbReference type="ARBA" id="ARBA00022884"/>
    </source>
</evidence>
<dbReference type="InterPro" id="IPR014001">
    <property type="entry name" value="Helicase_ATP-bd"/>
</dbReference>
<dbReference type="Pfam" id="PF00271">
    <property type="entry name" value="Helicase_C"/>
    <property type="match status" value="1"/>
</dbReference>
<evidence type="ECO:0000259" key="23">
    <source>
        <dbReference type="PROSITE" id="PS51194"/>
    </source>
</evidence>
<evidence type="ECO:0000256" key="9">
    <source>
        <dbReference type="ARBA" id="ARBA00022801"/>
    </source>
</evidence>
<dbReference type="CDD" id="cd18034">
    <property type="entry name" value="DEXHc_dicer"/>
    <property type="match status" value="1"/>
</dbReference>
<protein>
    <submittedName>
        <fullName evidence="25">Uncharacterized protein</fullName>
    </submittedName>
</protein>
<evidence type="ECO:0000259" key="22">
    <source>
        <dbReference type="PROSITE" id="PS51192"/>
    </source>
</evidence>
<dbReference type="FunFam" id="3.40.50.300:FF:000420">
    <property type="entry name" value="Endoribonuclease dicer-like 1"/>
    <property type="match status" value="1"/>
</dbReference>
<dbReference type="InterPro" id="IPR014720">
    <property type="entry name" value="dsRBD_dom"/>
</dbReference>
<dbReference type="PROSITE" id="PS50142">
    <property type="entry name" value="RNASE_3_2"/>
    <property type="match status" value="2"/>
</dbReference>
<keyword evidence="5" id="KW-0479">Metal-binding</keyword>
<evidence type="ECO:0000256" key="5">
    <source>
        <dbReference type="ARBA" id="ARBA00022723"/>
    </source>
</evidence>
<dbReference type="GO" id="GO:0005524">
    <property type="term" value="F:ATP binding"/>
    <property type="evidence" value="ECO:0007669"/>
    <property type="project" value="UniProtKB-KW"/>
</dbReference>
<dbReference type="GO" id="GO:0004525">
    <property type="term" value="F:ribonuclease III activity"/>
    <property type="evidence" value="ECO:0007669"/>
    <property type="project" value="InterPro"/>
</dbReference>
<dbReference type="CDD" id="cd00593">
    <property type="entry name" value="RIBOc"/>
    <property type="match status" value="2"/>
</dbReference>
<dbReference type="InterPro" id="IPR003100">
    <property type="entry name" value="PAZ_dom"/>
</dbReference>
<dbReference type="PROSITE" id="PS51192">
    <property type="entry name" value="HELICASE_ATP_BIND_1"/>
    <property type="match status" value="1"/>
</dbReference>
<dbReference type="PROSITE" id="PS50137">
    <property type="entry name" value="DS_RBD"/>
    <property type="match status" value="1"/>
</dbReference>
<keyword evidence="26" id="KW-1185">Reference proteome</keyword>
<keyword evidence="16" id="KW-0539">Nucleus</keyword>
<evidence type="ECO:0000256" key="12">
    <source>
        <dbReference type="ARBA" id="ARBA00022842"/>
    </source>
</evidence>
<evidence type="ECO:0000256" key="10">
    <source>
        <dbReference type="ARBA" id="ARBA00022806"/>
    </source>
</evidence>
<keyword evidence="10" id="KW-0347">Helicase</keyword>
<proteinExistence type="inferred from homology"/>
<evidence type="ECO:0000256" key="11">
    <source>
        <dbReference type="ARBA" id="ARBA00022840"/>
    </source>
</evidence>
<name>A0AAV5KTD6_9ROSI</name>
<evidence type="ECO:0000256" key="1">
    <source>
        <dbReference type="ARBA" id="ARBA00001936"/>
    </source>
</evidence>
<comment type="caution">
    <text evidence="25">The sequence shown here is derived from an EMBL/GenBank/DDBJ whole genome shotgun (WGS) entry which is preliminary data.</text>
</comment>
<dbReference type="EMBL" id="BPVZ01000077">
    <property type="protein sequence ID" value="GKV27909.1"/>
    <property type="molecule type" value="Genomic_DNA"/>
</dbReference>
<feature type="domain" description="RNase III" evidence="20">
    <location>
        <begin position="938"/>
        <end position="1070"/>
    </location>
</feature>
<evidence type="ECO:0000256" key="17">
    <source>
        <dbReference type="ARBA" id="ARBA00035116"/>
    </source>
</evidence>
<keyword evidence="8" id="KW-0255">Endonuclease</keyword>
<dbReference type="InterPro" id="IPR038248">
    <property type="entry name" value="Dicer_dimer_sf"/>
</dbReference>
<evidence type="ECO:0000259" key="24">
    <source>
        <dbReference type="PROSITE" id="PS51327"/>
    </source>
</evidence>
<dbReference type="SMART" id="SM00535">
    <property type="entry name" value="RIBOc"/>
    <property type="match status" value="2"/>
</dbReference>
<evidence type="ECO:0000256" key="4">
    <source>
        <dbReference type="ARBA" id="ARBA00022722"/>
    </source>
</evidence>
<dbReference type="SMART" id="SM00490">
    <property type="entry name" value="HELICc"/>
    <property type="match status" value="1"/>
</dbReference>
<reference evidence="25 26" key="1">
    <citation type="journal article" date="2021" name="Commun. Biol.">
        <title>The genome of Shorea leprosula (Dipterocarpaceae) highlights the ecological relevance of drought in aseasonal tropical rainforests.</title>
        <authorList>
            <person name="Ng K.K.S."/>
            <person name="Kobayashi M.J."/>
            <person name="Fawcett J.A."/>
            <person name="Hatakeyama M."/>
            <person name="Paape T."/>
            <person name="Ng C.H."/>
            <person name="Ang C.C."/>
            <person name="Tnah L.H."/>
            <person name="Lee C.T."/>
            <person name="Nishiyama T."/>
            <person name="Sese J."/>
            <person name="O'Brien M.J."/>
            <person name="Copetti D."/>
            <person name="Mohd Noor M.I."/>
            <person name="Ong R.C."/>
            <person name="Putra M."/>
            <person name="Sireger I.Z."/>
            <person name="Indrioko S."/>
            <person name="Kosugi Y."/>
            <person name="Izuno A."/>
            <person name="Isagi Y."/>
            <person name="Lee S.L."/>
            <person name="Shimizu K.K."/>
        </authorList>
    </citation>
    <scope>NUCLEOTIDE SEQUENCE [LARGE SCALE GENOMIC DNA]</scope>
    <source>
        <strain evidence="25">214</strain>
    </source>
</reference>
<dbReference type="SUPFAM" id="SSF52540">
    <property type="entry name" value="P-loop containing nucleoside triphosphate hydrolases"/>
    <property type="match status" value="1"/>
</dbReference>
<evidence type="ECO:0000256" key="18">
    <source>
        <dbReference type="PROSITE-ProRule" id="PRU00657"/>
    </source>
</evidence>
<feature type="domain" description="RNase III" evidence="20">
    <location>
        <begin position="1106"/>
        <end position="1253"/>
    </location>
</feature>
<keyword evidence="6" id="KW-0677">Repeat</keyword>
<dbReference type="PROSITE" id="PS51327">
    <property type="entry name" value="DICER_DSRBF"/>
    <property type="match status" value="1"/>
</dbReference>
<dbReference type="SMART" id="SM00949">
    <property type="entry name" value="PAZ"/>
    <property type="match status" value="1"/>
</dbReference>
<organism evidence="25 26">
    <name type="scientific">Rubroshorea leprosula</name>
    <dbReference type="NCBI Taxonomy" id="152421"/>
    <lineage>
        <taxon>Eukaryota</taxon>
        <taxon>Viridiplantae</taxon>
        <taxon>Streptophyta</taxon>
        <taxon>Embryophyta</taxon>
        <taxon>Tracheophyta</taxon>
        <taxon>Spermatophyta</taxon>
        <taxon>Magnoliopsida</taxon>
        <taxon>eudicotyledons</taxon>
        <taxon>Gunneridae</taxon>
        <taxon>Pentapetalae</taxon>
        <taxon>rosids</taxon>
        <taxon>malvids</taxon>
        <taxon>Malvales</taxon>
        <taxon>Dipterocarpaceae</taxon>
        <taxon>Rubroshorea</taxon>
    </lineage>
</organism>
<keyword evidence="4" id="KW-0540">Nuclease</keyword>
<dbReference type="Pfam" id="PF00636">
    <property type="entry name" value="Ribonuclease_3"/>
    <property type="match status" value="2"/>
</dbReference>
<comment type="subcellular location">
    <subcellularLocation>
        <location evidence="3">Nucleus</location>
    </subcellularLocation>
</comment>
<dbReference type="Pfam" id="PF00270">
    <property type="entry name" value="DEAD"/>
    <property type="match status" value="1"/>
</dbReference>